<reference evidence="5" key="1">
    <citation type="journal article" date="2019" name="Int. J. Syst. Evol. Microbiol.">
        <title>The Global Catalogue of Microorganisms (GCM) 10K type strain sequencing project: providing services to taxonomists for standard genome sequencing and annotation.</title>
        <authorList>
            <consortium name="The Broad Institute Genomics Platform"/>
            <consortium name="The Broad Institute Genome Sequencing Center for Infectious Disease"/>
            <person name="Wu L."/>
            <person name="Ma J."/>
        </authorList>
    </citation>
    <scope>NUCLEOTIDE SEQUENCE [LARGE SCALE GENOMIC DNA]</scope>
    <source>
        <strain evidence="5">CCM 7480</strain>
    </source>
</reference>
<dbReference type="Pfam" id="PF08770">
    <property type="entry name" value="SoxZ"/>
    <property type="match status" value="1"/>
</dbReference>
<dbReference type="InterPro" id="IPR014880">
    <property type="entry name" value="SoxZ_dom"/>
</dbReference>
<proteinExistence type="predicted"/>
<evidence type="ECO:0000313" key="5">
    <source>
        <dbReference type="Proteomes" id="UP001595665"/>
    </source>
</evidence>
<dbReference type="SUPFAM" id="SSF81296">
    <property type="entry name" value="E set domains"/>
    <property type="match status" value="1"/>
</dbReference>
<feature type="signal peptide" evidence="1">
    <location>
        <begin position="1"/>
        <end position="42"/>
    </location>
</feature>
<feature type="chain" id="PRO_5045887947" evidence="1">
    <location>
        <begin position="43"/>
        <end position="291"/>
    </location>
</feature>
<dbReference type="NCBIfam" id="TIGR04557">
    <property type="entry name" value="fuse_rel_SoxYZ"/>
    <property type="match status" value="1"/>
</dbReference>
<keyword evidence="1" id="KW-0732">Signal</keyword>
<dbReference type="InterPro" id="IPR014756">
    <property type="entry name" value="Ig_E-set"/>
</dbReference>
<keyword evidence="5" id="KW-1185">Reference proteome</keyword>
<sequence length="291" mass="31391">MTSTIHTWRQPGLTGTRRPRAWVACRLFAFALLASSTCPASAQTQTQPQTQAADAGWAALQQSYFPGRQLETAAFVRLTAPARAPSGEQVPFAFSIDHPMTEQRYIKSVTLIVDGNPVPLTAVFHFTPDSGKAEIATRIRFESDSPVHVVAEASDGRFYVNSALVKASGGCGGPVAGDNAAAMAAAGKMKMALDGPFQRGAVNKARLLVKHPMYTGLQRDLATHGFRPAFFIDRIEVSYNGKPVLKADTYIGISEDPSIQFSFLAREPGALQVLIRDNEGGRFRHALDIGT</sequence>
<dbReference type="Proteomes" id="UP001595665">
    <property type="component" value="Unassembled WGS sequence"/>
</dbReference>
<dbReference type="InterPro" id="IPR032711">
    <property type="entry name" value="SoxY"/>
</dbReference>
<name>A0ABV7PJH6_9BURK</name>
<evidence type="ECO:0000313" key="4">
    <source>
        <dbReference type="EMBL" id="MFC3458208.1"/>
    </source>
</evidence>
<evidence type="ECO:0000259" key="3">
    <source>
        <dbReference type="Pfam" id="PF13501"/>
    </source>
</evidence>
<dbReference type="Gene3D" id="2.60.40.2470">
    <property type="entry name" value="SoxY domain"/>
    <property type="match status" value="1"/>
</dbReference>
<protein>
    <submittedName>
        <fullName evidence="4">Quinoprotein dehydrogenase-associated SoxYZ-like carrier</fullName>
    </submittedName>
</protein>
<evidence type="ECO:0000256" key="1">
    <source>
        <dbReference type="SAM" id="SignalP"/>
    </source>
</evidence>
<dbReference type="RefSeq" id="WP_312549625.1">
    <property type="nucleotide sequence ID" value="NZ_JBHRVV010000001.1"/>
</dbReference>
<gene>
    <name evidence="4" type="ORF">ACFOPH_08115</name>
</gene>
<dbReference type="Gene3D" id="2.60.40.10">
    <property type="entry name" value="Immunoglobulins"/>
    <property type="match status" value="1"/>
</dbReference>
<feature type="domain" description="Ig-like SoxY" evidence="3">
    <location>
        <begin position="65"/>
        <end position="171"/>
    </location>
</feature>
<dbReference type="EMBL" id="JBHRVV010000001">
    <property type="protein sequence ID" value="MFC3458208.1"/>
    <property type="molecule type" value="Genomic_DNA"/>
</dbReference>
<accession>A0ABV7PJH6</accession>
<organism evidence="4 5">
    <name type="scientific">Massilia haematophila</name>
    <dbReference type="NCBI Taxonomy" id="457923"/>
    <lineage>
        <taxon>Bacteria</taxon>
        <taxon>Pseudomonadati</taxon>
        <taxon>Pseudomonadota</taxon>
        <taxon>Betaproteobacteria</taxon>
        <taxon>Burkholderiales</taxon>
        <taxon>Oxalobacteraceae</taxon>
        <taxon>Telluria group</taxon>
        <taxon>Massilia</taxon>
    </lineage>
</organism>
<dbReference type="InterPro" id="IPR030831">
    <property type="entry name" value="Fuse-rel_SoxYZ"/>
</dbReference>
<dbReference type="SUPFAM" id="SSF49367">
    <property type="entry name" value="Superoxide reductase-like"/>
    <property type="match status" value="1"/>
</dbReference>
<dbReference type="InterPro" id="IPR038162">
    <property type="entry name" value="SoxY_sf"/>
</dbReference>
<dbReference type="InterPro" id="IPR013783">
    <property type="entry name" value="Ig-like_fold"/>
</dbReference>
<dbReference type="InterPro" id="IPR036073">
    <property type="entry name" value="Desulfoferrodoxin_Fe-bd_dom_sf"/>
</dbReference>
<feature type="domain" description="Sulphur oxidation protein SoxZ" evidence="2">
    <location>
        <begin position="198"/>
        <end position="285"/>
    </location>
</feature>
<dbReference type="Pfam" id="PF13501">
    <property type="entry name" value="SoxY"/>
    <property type="match status" value="1"/>
</dbReference>
<evidence type="ECO:0000259" key="2">
    <source>
        <dbReference type="Pfam" id="PF08770"/>
    </source>
</evidence>
<comment type="caution">
    <text evidence="4">The sequence shown here is derived from an EMBL/GenBank/DDBJ whole genome shotgun (WGS) entry which is preliminary data.</text>
</comment>